<reference evidence="2" key="1">
    <citation type="submission" date="2021-01" db="EMBL/GenBank/DDBJ databases">
        <authorList>
            <person name="Corre E."/>
            <person name="Pelletier E."/>
            <person name="Niang G."/>
            <person name="Scheremetjew M."/>
            <person name="Finn R."/>
            <person name="Kale V."/>
            <person name="Holt S."/>
            <person name="Cochrane G."/>
            <person name="Meng A."/>
            <person name="Brown T."/>
            <person name="Cohen L."/>
        </authorList>
    </citation>
    <scope>NUCLEOTIDE SEQUENCE</scope>
    <source>
        <strain evidence="2">CCMP325</strain>
    </source>
</reference>
<accession>A0A7S0HSB1</accession>
<evidence type="ECO:0000313" key="2">
    <source>
        <dbReference type="EMBL" id="CAD8497441.1"/>
    </source>
</evidence>
<gene>
    <name evidence="2" type="ORF">HPHI1048_LOCUS17673</name>
</gene>
<sequence>MAYFSSSSVPPRGPFSEQSTFSPSPDASPRPVGNMESCLGKRKFGDADWFPGAGVPFYAFGSQDESATKTKLYRTSLLFTELKSQVDEIIARKQAMDIRERQISAQIASQHPISFPESIDEPANASPQCERLFVQGGEAIQEHCDMAGKKAECLPAPLSDSLLRAAYSELPAGACKAIETCVRCWREKKLGADEMLSTVASFSGSSCTLANVFHKVQNRDPMDEGEMATEDQFRELSLMAMSL</sequence>
<dbReference type="EMBL" id="HBEO01026236">
    <property type="protein sequence ID" value="CAD8497441.1"/>
    <property type="molecule type" value="Transcribed_RNA"/>
</dbReference>
<protein>
    <submittedName>
        <fullName evidence="2">Uncharacterized protein</fullName>
    </submittedName>
</protein>
<feature type="region of interest" description="Disordered" evidence="1">
    <location>
        <begin position="1"/>
        <end position="34"/>
    </location>
</feature>
<feature type="compositionally biased region" description="Polar residues" evidence="1">
    <location>
        <begin position="16"/>
        <end position="25"/>
    </location>
</feature>
<proteinExistence type="predicted"/>
<evidence type="ECO:0000256" key="1">
    <source>
        <dbReference type="SAM" id="MobiDB-lite"/>
    </source>
</evidence>
<name>A0A7S0HSB1_9CRYP</name>
<dbReference type="AlphaFoldDB" id="A0A7S0HSB1"/>
<organism evidence="2">
    <name type="scientific">Hanusia phi</name>
    <dbReference type="NCBI Taxonomy" id="3032"/>
    <lineage>
        <taxon>Eukaryota</taxon>
        <taxon>Cryptophyceae</taxon>
        <taxon>Pyrenomonadales</taxon>
        <taxon>Geminigeraceae</taxon>
        <taxon>Hanusia</taxon>
    </lineage>
</organism>